<evidence type="ECO:0000313" key="3">
    <source>
        <dbReference type="Proteomes" id="UP000005778"/>
    </source>
</evidence>
<reference evidence="2 3" key="1">
    <citation type="submission" date="2011-09" db="EMBL/GenBank/DDBJ databases">
        <authorList>
            <consortium name="US DOE Joint Genome Institute (JGI-PGF)"/>
            <person name="Lucas S."/>
            <person name="Han J."/>
            <person name="Lapidus A."/>
            <person name="Cheng J.-F."/>
            <person name="Goodwin L."/>
            <person name="Pitluck S."/>
            <person name="Peters L."/>
            <person name="Land M.L."/>
            <person name="Hauser L."/>
            <person name="Orellana R."/>
            <person name="Lovley D."/>
            <person name="Woyke T.J."/>
        </authorList>
    </citation>
    <scope>NUCLEOTIDE SEQUENCE [LARGE SCALE GENOMIC DNA]</scope>
    <source>
        <strain evidence="2 3">2ac9</strain>
    </source>
</reference>
<proteinExistence type="predicted"/>
<keyword evidence="3" id="KW-1185">Reference proteome</keyword>
<dbReference type="EMBL" id="CM001488">
    <property type="protein sequence ID" value="EIM63560.1"/>
    <property type="molecule type" value="Genomic_DNA"/>
</dbReference>
<feature type="domain" description="HTH psq-type" evidence="1">
    <location>
        <begin position="19"/>
        <end position="50"/>
    </location>
</feature>
<gene>
    <name evidence="2" type="ORF">DespoDRAFT_01636</name>
</gene>
<dbReference type="OrthoDB" id="5422736at2"/>
<dbReference type="InterPro" id="IPR007889">
    <property type="entry name" value="HTH_Psq"/>
</dbReference>
<dbReference type="RefSeq" id="WP_004072768.1">
    <property type="nucleotide sequence ID" value="NZ_CM001488.1"/>
</dbReference>
<evidence type="ECO:0000313" key="2">
    <source>
        <dbReference type="EMBL" id="EIM63560.1"/>
    </source>
</evidence>
<reference evidence="2 3" key="2">
    <citation type="submission" date="2012-02" db="EMBL/GenBank/DDBJ databases">
        <title>Improved High-Quality Draft sequence of Desulfobacter postgatei 2ac9.</title>
        <authorList>
            <consortium name="US DOE Joint Genome Institute"/>
            <person name="Lucas S."/>
            <person name="Han J."/>
            <person name="Lapidus A."/>
            <person name="Cheng J.-F."/>
            <person name="Goodwin L."/>
            <person name="Pitluck S."/>
            <person name="Peters L."/>
            <person name="Ovchinnikova G."/>
            <person name="Held B."/>
            <person name="Detter J.C."/>
            <person name="Han C."/>
            <person name="Tapia R."/>
            <person name="Land M."/>
            <person name="Hauser L."/>
            <person name="Kyrpides N."/>
            <person name="Ivanova N."/>
            <person name="Pagani I."/>
            <person name="Orellana R."/>
            <person name="Lovley D."/>
            <person name="Woyke T."/>
        </authorList>
    </citation>
    <scope>NUCLEOTIDE SEQUENCE [LARGE SCALE GENOMIC DNA]</scope>
    <source>
        <strain evidence="2 3">2ac9</strain>
    </source>
</reference>
<dbReference type="GO" id="GO:0003677">
    <property type="term" value="F:DNA binding"/>
    <property type="evidence" value="ECO:0007669"/>
    <property type="project" value="UniProtKB-KW"/>
</dbReference>
<keyword evidence="2" id="KW-0238">DNA-binding</keyword>
<accession>I5B247</accession>
<dbReference type="HOGENOM" id="CLU_1861979_0_0_7"/>
<dbReference type="Proteomes" id="UP000005778">
    <property type="component" value="Chromosome"/>
</dbReference>
<dbReference type="AlphaFoldDB" id="I5B247"/>
<name>I5B247_9BACT</name>
<organism evidence="2 3">
    <name type="scientific">Desulfobacter postgatei 2ac9</name>
    <dbReference type="NCBI Taxonomy" id="879212"/>
    <lineage>
        <taxon>Bacteria</taxon>
        <taxon>Pseudomonadati</taxon>
        <taxon>Thermodesulfobacteriota</taxon>
        <taxon>Desulfobacteria</taxon>
        <taxon>Desulfobacterales</taxon>
        <taxon>Desulfobacteraceae</taxon>
        <taxon>Desulfobacter</taxon>
    </lineage>
</organism>
<dbReference type="Pfam" id="PF04218">
    <property type="entry name" value="CENP-B_N"/>
    <property type="match status" value="1"/>
</dbReference>
<dbReference type="Gene3D" id="1.10.10.60">
    <property type="entry name" value="Homeodomain-like"/>
    <property type="match status" value="1"/>
</dbReference>
<sequence length="137" mass="15475">MKKRLQTTEDLSMFEIVMENNPLDSQREIVEKLGIPRSTLRHWLKRKNAIDAAPEVIEFFESPVGTAFLHRLVLGVHFSFSLCSPCGIRPICLYLELTGLNHFVASSYGSQQKVSVAMEDEASAFAVQEEVWLSEGM</sequence>
<protein>
    <submittedName>
        <fullName evidence="2">CENP-B N-terminal DNA-binding domain protein</fullName>
    </submittedName>
</protein>
<dbReference type="STRING" id="879212.DespoDRAFT_01636"/>
<evidence type="ECO:0000259" key="1">
    <source>
        <dbReference type="Pfam" id="PF04218"/>
    </source>
</evidence>